<comment type="caution">
    <text evidence="1">The sequence shown here is derived from an EMBL/GenBank/DDBJ whole genome shotgun (WGS) entry which is preliminary data.</text>
</comment>
<accession>A0ACB6S6L8</accession>
<name>A0ACB6S6L8_9PLEO</name>
<protein>
    <submittedName>
        <fullName evidence="1">Uncharacterized protein</fullName>
    </submittedName>
</protein>
<proteinExistence type="predicted"/>
<evidence type="ECO:0000313" key="1">
    <source>
        <dbReference type="EMBL" id="KAF2629018.1"/>
    </source>
</evidence>
<reference evidence="1" key="1">
    <citation type="journal article" date="2020" name="Stud. Mycol.">
        <title>101 Dothideomycetes genomes: a test case for predicting lifestyles and emergence of pathogens.</title>
        <authorList>
            <person name="Haridas S."/>
            <person name="Albert R."/>
            <person name="Binder M."/>
            <person name="Bloem J."/>
            <person name="Labutti K."/>
            <person name="Salamov A."/>
            <person name="Andreopoulos B."/>
            <person name="Baker S."/>
            <person name="Barry K."/>
            <person name="Bills G."/>
            <person name="Bluhm B."/>
            <person name="Cannon C."/>
            <person name="Castanera R."/>
            <person name="Culley D."/>
            <person name="Daum C."/>
            <person name="Ezra D."/>
            <person name="Gonzalez J."/>
            <person name="Henrissat B."/>
            <person name="Kuo A."/>
            <person name="Liang C."/>
            <person name="Lipzen A."/>
            <person name="Lutzoni F."/>
            <person name="Magnuson J."/>
            <person name="Mondo S."/>
            <person name="Nolan M."/>
            <person name="Ohm R."/>
            <person name="Pangilinan J."/>
            <person name="Park H.-J."/>
            <person name="Ramirez L."/>
            <person name="Alfaro M."/>
            <person name="Sun H."/>
            <person name="Tritt A."/>
            <person name="Yoshinaga Y."/>
            <person name="Zwiers L.-H."/>
            <person name="Turgeon B."/>
            <person name="Goodwin S."/>
            <person name="Spatafora J."/>
            <person name="Crous P."/>
            <person name="Grigoriev I."/>
        </authorList>
    </citation>
    <scope>NUCLEOTIDE SEQUENCE</scope>
    <source>
        <strain evidence="1">CBS 525.71</strain>
    </source>
</reference>
<dbReference type="EMBL" id="MU006711">
    <property type="protein sequence ID" value="KAF2629018.1"/>
    <property type="molecule type" value="Genomic_DNA"/>
</dbReference>
<organism evidence="1 2">
    <name type="scientific">Macroventuria anomochaeta</name>
    <dbReference type="NCBI Taxonomy" id="301207"/>
    <lineage>
        <taxon>Eukaryota</taxon>
        <taxon>Fungi</taxon>
        <taxon>Dikarya</taxon>
        <taxon>Ascomycota</taxon>
        <taxon>Pezizomycotina</taxon>
        <taxon>Dothideomycetes</taxon>
        <taxon>Pleosporomycetidae</taxon>
        <taxon>Pleosporales</taxon>
        <taxon>Pleosporineae</taxon>
        <taxon>Didymellaceae</taxon>
        <taxon>Macroventuria</taxon>
    </lineage>
</organism>
<dbReference type="Proteomes" id="UP000799754">
    <property type="component" value="Unassembled WGS sequence"/>
</dbReference>
<gene>
    <name evidence="1" type="ORF">BU25DRAFT_447521</name>
</gene>
<keyword evidence="2" id="KW-1185">Reference proteome</keyword>
<sequence length="413" mass="48160">MDLPSHRERNLSRTATINNSHREADFEVIVASCQRYENEADQNDYLDQAVPSSWIWTAHEQKLQTYPTKIPAWDPVQTGIPAIQQYLSRLTVKSNTENLARHIQTEMSDMEAEGKEILQRFEYNAAFSRLSDNMPATILHLDTHLQAHCVSAPRHCVQDPWADEQVRIINVNFVISIAGWKRTMRPNTFKMLLRRNGIDLRRNTVHRNLNRCLSTQYEDRMGRWRYQRSANTKTVCLFLQELIHRFLHDAKDTINQISSTSDRSSLIRNAHVELQRISFSNHQAYGKMVARMEDLALKVYRKFTIETDISCPVAIHMRLLYLQVLHMPPPAKGVFEAQREELMQLANSLGISLSVVMRSALCHILISNWEAVCKSYVKTMMRHLEELPHNPTLRFQCTIRMSITMAMWKWRTS</sequence>
<evidence type="ECO:0000313" key="2">
    <source>
        <dbReference type="Proteomes" id="UP000799754"/>
    </source>
</evidence>